<accession>A0ABQ2IBJ3</accession>
<sequence>MKTPFLILFTCLCLRVFAQEPATDISTADIASMESRQAGLRLAASPLRVMASNNFDVRYYRCQWDVDPAVNYIKGVVTPHFVMTAAGNSITLDLASALTVSSVQQHGSNVAFTHAADALTITLLAPLAQGVKDSITISYEGVPPASNGAFVVSTHGPSATPVLWTLSEPYGSRD</sequence>
<protein>
    <submittedName>
        <fullName evidence="2">Uncharacterized protein</fullName>
    </submittedName>
</protein>
<evidence type="ECO:0000313" key="2">
    <source>
        <dbReference type="EMBL" id="GGN05045.1"/>
    </source>
</evidence>
<proteinExistence type="predicted"/>
<name>A0ABQ2IBJ3_9BACT</name>
<reference evidence="3" key="1">
    <citation type="journal article" date="2019" name="Int. J. Syst. Evol. Microbiol.">
        <title>The Global Catalogue of Microorganisms (GCM) 10K type strain sequencing project: providing services to taxonomists for standard genome sequencing and annotation.</title>
        <authorList>
            <consortium name="The Broad Institute Genomics Platform"/>
            <consortium name="The Broad Institute Genome Sequencing Center for Infectious Disease"/>
            <person name="Wu L."/>
            <person name="Ma J."/>
        </authorList>
    </citation>
    <scope>NUCLEOTIDE SEQUENCE [LARGE SCALE GENOMIC DNA]</scope>
    <source>
        <strain evidence="3">CGMCC 1.6375</strain>
    </source>
</reference>
<feature type="chain" id="PRO_5047124157" evidence="1">
    <location>
        <begin position="19"/>
        <end position="174"/>
    </location>
</feature>
<comment type="caution">
    <text evidence="2">The sequence shown here is derived from an EMBL/GenBank/DDBJ whole genome shotgun (WGS) entry which is preliminary data.</text>
</comment>
<gene>
    <name evidence="2" type="ORF">GCM10010967_45140</name>
</gene>
<dbReference type="SUPFAM" id="SSF63737">
    <property type="entry name" value="Leukotriene A4 hydrolase N-terminal domain"/>
    <property type="match status" value="1"/>
</dbReference>
<evidence type="ECO:0000313" key="3">
    <source>
        <dbReference type="Proteomes" id="UP000632339"/>
    </source>
</evidence>
<dbReference type="InterPro" id="IPR042097">
    <property type="entry name" value="Aminopeptidase_N-like_N_sf"/>
</dbReference>
<dbReference type="EMBL" id="BMLI01000002">
    <property type="protein sequence ID" value="GGN05045.1"/>
    <property type="molecule type" value="Genomic_DNA"/>
</dbReference>
<evidence type="ECO:0000256" key="1">
    <source>
        <dbReference type="SAM" id="SignalP"/>
    </source>
</evidence>
<dbReference type="Gene3D" id="2.60.40.1730">
    <property type="entry name" value="tricorn interacting facor f3 domain"/>
    <property type="match status" value="1"/>
</dbReference>
<dbReference type="Proteomes" id="UP000632339">
    <property type="component" value="Unassembled WGS sequence"/>
</dbReference>
<keyword evidence="1" id="KW-0732">Signal</keyword>
<dbReference type="RefSeq" id="WP_019941133.1">
    <property type="nucleotide sequence ID" value="NZ_BMLI01000002.1"/>
</dbReference>
<keyword evidence="3" id="KW-1185">Reference proteome</keyword>
<organism evidence="2 3">
    <name type="scientific">Dyadobacter beijingensis</name>
    <dbReference type="NCBI Taxonomy" id="365489"/>
    <lineage>
        <taxon>Bacteria</taxon>
        <taxon>Pseudomonadati</taxon>
        <taxon>Bacteroidota</taxon>
        <taxon>Cytophagia</taxon>
        <taxon>Cytophagales</taxon>
        <taxon>Spirosomataceae</taxon>
        <taxon>Dyadobacter</taxon>
    </lineage>
</organism>
<feature type="signal peptide" evidence="1">
    <location>
        <begin position="1"/>
        <end position="18"/>
    </location>
</feature>